<dbReference type="PIRSF" id="PIRSF000495">
    <property type="entry name" value="Amidotransf_hisH"/>
    <property type="match status" value="1"/>
</dbReference>
<keyword evidence="7" id="KW-0456">Lyase</keyword>
<dbReference type="EMBL" id="UINC01036312">
    <property type="protein sequence ID" value="SVB30085.1"/>
    <property type="molecule type" value="Genomic_DNA"/>
</dbReference>
<protein>
    <recommendedName>
        <fullName evidence="10">Glutamine amidotransferase domain-containing protein</fullName>
    </recommendedName>
</protein>
<comment type="subunit">
    <text evidence="2">Heterodimer of HisH and HisF.</text>
</comment>
<dbReference type="NCBIfam" id="TIGR01855">
    <property type="entry name" value="IMP_synth_hisH"/>
    <property type="match status" value="1"/>
</dbReference>
<dbReference type="GO" id="GO:0000105">
    <property type="term" value="P:L-histidine biosynthetic process"/>
    <property type="evidence" value="ECO:0007669"/>
    <property type="project" value="UniProtKB-UniPathway"/>
</dbReference>
<dbReference type="GO" id="GO:0016829">
    <property type="term" value="F:lyase activity"/>
    <property type="evidence" value="ECO:0007669"/>
    <property type="project" value="UniProtKB-KW"/>
</dbReference>
<dbReference type="PROSITE" id="PS51273">
    <property type="entry name" value="GATASE_TYPE_1"/>
    <property type="match status" value="1"/>
</dbReference>
<keyword evidence="5" id="KW-0315">Glutamine amidotransferase</keyword>
<dbReference type="GO" id="GO:0000107">
    <property type="term" value="F:imidazoleglycerol-phosphate synthase activity"/>
    <property type="evidence" value="ECO:0007669"/>
    <property type="project" value="TreeGrafter"/>
</dbReference>
<evidence type="ECO:0000256" key="8">
    <source>
        <dbReference type="ARBA" id="ARBA00047838"/>
    </source>
</evidence>
<gene>
    <name evidence="11" type="ORF">METZ01_LOCUS182939</name>
</gene>
<accession>A0A382CVH2</accession>
<dbReference type="Pfam" id="PF00117">
    <property type="entry name" value="GATase"/>
    <property type="match status" value="1"/>
</dbReference>
<keyword evidence="3" id="KW-0028">Amino-acid biosynthesis</keyword>
<evidence type="ECO:0000259" key="10">
    <source>
        <dbReference type="Pfam" id="PF00117"/>
    </source>
</evidence>
<sequence length="206" mass="23273">MKKTLAIVDYGMGNLNSVKKKLDRLKTTASITSNPKDIIKADKIILVGVGHFAKAMKNIKELNLLDTLNEVAIIKKKPVLGICLGMQLMANDSEEGNSEGLGWLDANVRKMQVDDTLRFKIPHTGWNKITQSKKSHLMKGIPESSEFYFVHSYYFKSNETSNILNETEYCFKFTSAIEKDNIFGVQYHPEKSHDVGEVLLKNFISL</sequence>
<keyword evidence="4" id="KW-0378">Hydrolase</keyword>
<evidence type="ECO:0000256" key="3">
    <source>
        <dbReference type="ARBA" id="ARBA00022605"/>
    </source>
</evidence>
<dbReference type="CDD" id="cd01748">
    <property type="entry name" value="GATase1_IGP_Synthase"/>
    <property type="match status" value="1"/>
</dbReference>
<name>A0A382CVH2_9ZZZZ</name>
<dbReference type="InterPro" id="IPR029062">
    <property type="entry name" value="Class_I_gatase-like"/>
</dbReference>
<evidence type="ECO:0000256" key="2">
    <source>
        <dbReference type="ARBA" id="ARBA00011152"/>
    </source>
</evidence>
<dbReference type="AlphaFoldDB" id="A0A382CVH2"/>
<evidence type="ECO:0000256" key="9">
    <source>
        <dbReference type="ARBA" id="ARBA00049534"/>
    </source>
</evidence>
<evidence type="ECO:0000256" key="4">
    <source>
        <dbReference type="ARBA" id="ARBA00022801"/>
    </source>
</evidence>
<comment type="catalytic activity">
    <reaction evidence="9">
        <text>L-glutamine + H2O = L-glutamate + NH4(+)</text>
        <dbReference type="Rhea" id="RHEA:15889"/>
        <dbReference type="ChEBI" id="CHEBI:15377"/>
        <dbReference type="ChEBI" id="CHEBI:28938"/>
        <dbReference type="ChEBI" id="CHEBI:29985"/>
        <dbReference type="ChEBI" id="CHEBI:58359"/>
        <dbReference type="EC" id="3.5.1.2"/>
    </reaction>
</comment>
<dbReference type="HAMAP" id="MF_00278">
    <property type="entry name" value="HisH"/>
    <property type="match status" value="1"/>
</dbReference>
<dbReference type="InterPro" id="IPR010139">
    <property type="entry name" value="Imidazole-glycPsynth_HisH"/>
</dbReference>
<organism evidence="11">
    <name type="scientific">marine metagenome</name>
    <dbReference type="NCBI Taxonomy" id="408172"/>
    <lineage>
        <taxon>unclassified sequences</taxon>
        <taxon>metagenomes</taxon>
        <taxon>ecological metagenomes</taxon>
    </lineage>
</organism>
<evidence type="ECO:0000256" key="7">
    <source>
        <dbReference type="ARBA" id="ARBA00023239"/>
    </source>
</evidence>
<proteinExistence type="inferred from homology"/>
<evidence type="ECO:0000256" key="1">
    <source>
        <dbReference type="ARBA" id="ARBA00005091"/>
    </source>
</evidence>
<dbReference type="UniPathway" id="UPA00031">
    <property type="reaction ID" value="UER00010"/>
</dbReference>
<reference evidence="11" key="1">
    <citation type="submission" date="2018-05" db="EMBL/GenBank/DDBJ databases">
        <authorList>
            <person name="Lanie J.A."/>
            <person name="Ng W.-L."/>
            <person name="Kazmierczak K.M."/>
            <person name="Andrzejewski T.M."/>
            <person name="Davidsen T.M."/>
            <person name="Wayne K.J."/>
            <person name="Tettelin H."/>
            <person name="Glass J.I."/>
            <person name="Rusch D."/>
            <person name="Podicherti R."/>
            <person name="Tsui H.-C.T."/>
            <person name="Winkler M.E."/>
        </authorList>
    </citation>
    <scope>NUCLEOTIDE SEQUENCE</scope>
</reference>
<dbReference type="SUPFAM" id="SSF52317">
    <property type="entry name" value="Class I glutamine amidotransferase-like"/>
    <property type="match status" value="1"/>
</dbReference>
<dbReference type="GO" id="GO:0004359">
    <property type="term" value="F:glutaminase activity"/>
    <property type="evidence" value="ECO:0007669"/>
    <property type="project" value="UniProtKB-EC"/>
</dbReference>
<feature type="domain" description="Glutamine amidotransferase" evidence="10">
    <location>
        <begin position="7"/>
        <end position="203"/>
    </location>
</feature>
<dbReference type="InterPro" id="IPR017926">
    <property type="entry name" value="GATASE"/>
</dbReference>
<dbReference type="Gene3D" id="3.40.50.880">
    <property type="match status" value="1"/>
</dbReference>
<evidence type="ECO:0000313" key="11">
    <source>
        <dbReference type="EMBL" id="SVB30085.1"/>
    </source>
</evidence>
<dbReference type="PANTHER" id="PTHR42701:SF1">
    <property type="entry name" value="IMIDAZOLE GLYCEROL PHOSPHATE SYNTHASE SUBUNIT HISH"/>
    <property type="match status" value="1"/>
</dbReference>
<comment type="catalytic activity">
    <reaction evidence="8">
        <text>5-[(5-phospho-1-deoxy-D-ribulos-1-ylimino)methylamino]-1-(5-phospho-beta-D-ribosyl)imidazole-4-carboxamide + L-glutamine = D-erythro-1-(imidazol-4-yl)glycerol 3-phosphate + 5-amino-1-(5-phospho-beta-D-ribosyl)imidazole-4-carboxamide + L-glutamate + H(+)</text>
        <dbReference type="Rhea" id="RHEA:24793"/>
        <dbReference type="ChEBI" id="CHEBI:15378"/>
        <dbReference type="ChEBI" id="CHEBI:29985"/>
        <dbReference type="ChEBI" id="CHEBI:58278"/>
        <dbReference type="ChEBI" id="CHEBI:58359"/>
        <dbReference type="ChEBI" id="CHEBI:58475"/>
        <dbReference type="ChEBI" id="CHEBI:58525"/>
        <dbReference type="EC" id="4.3.2.10"/>
    </reaction>
</comment>
<keyword evidence="6" id="KW-0368">Histidine biosynthesis</keyword>
<comment type="pathway">
    <text evidence="1">Amino-acid biosynthesis; L-histidine biosynthesis; L-histidine from 5-phospho-alpha-D-ribose 1-diphosphate: step 5/9.</text>
</comment>
<evidence type="ECO:0000256" key="6">
    <source>
        <dbReference type="ARBA" id="ARBA00023102"/>
    </source>
</evidence>
<evidence type="ECO:0000256" key="5">
    <source>
        <dbReference type="ARBA" id="ARBA00022962"/>
    </source>
</evidence>
<dbReference type="PANTHER" id="PTHR42701">
    <property type="entry name" value="IMIDAZOLE GLYCEROL PHOSPHATE SYNTHASE SUBUNIT HISH"/>
    <property type="match status" value="1"/>
</dbReference>